<evidence type="ECO:0000313" key="4">
    <source>
        <dbReference type="EMBL" id="MFC1850129.1"/>
    </source>
</evidence>
<gene>
    <name evidence="4" type="ORF">ACFL27_08060</name>
</gene>
<dbReference type="InterPro" id="IPR036869">
    <property type="entry name" value="J_dom_sf"/>
</dbReference>
<dbReference type="SUPFAM" id="SSF46565">
    <property type="entry name" value="Chaperone J-domain"/>
    <property type="match status" value="1"/>
</dbReference>
<dbReference type="Gene3D" id="1.25.40.10">
    <property type="entry name" value="Tetratricopeptide repeat domain"/>
    <property type="match status" value="1"/>
</dbReference>
<dbReference type="InterPro" id="IPR011990">
    <property type="entry name" value="TPR-like_helical_dom_sf"/>
</dbReference>
<keyword evidence="1" id="KW-0802">TPR repeat</keyword>
<dbReference type="PROSITE" id="PS50076">
    <property type="entry name" value="DNAJ_2"/>
    <property type="match status" value="1"/>
</dbReference>
<evidence type="ECO:0000256" key="2">
    <source>
        <dbReference type="SAM" id="MobiDB-lite"/>
    </source>
</evidence>
<dbReference type="InterPro" id="IPR037257">
    <property type="entry name" value="T2SS_E_N_sf"/>
</dbReference>
<accession>A0ABV6YVA0</accession>
<dbReference type="PRINTS" id="PR00625">
    <property type="entry name" value="JDOMAIN"/>
</dbReference>
<feature type="repeat" description="TPR" evidence="1">
    <location>
        <begin position="663"/>
        <end position="696"/>
    </location>
</feature>
<feature type="domain" description="J" evidence="3">
    <location>
        <begin position="507"/>
        <end position="578"/>
    </location>
</feature>
<comment type="caution">
    <text evidence="4">The sequence shown here is derived from an EMBL/GenBank/DDBJ whole genome shotgun (WGS) entry which is preliminary data.</text>
</comment>
<dbReference type="Proteomes" id="UP001594351">
    <property type="component" value="Unassembled WGS sequence"/>
</dbReference>
<reference evidence="4 5" key="1">
    <citation type="submission" date="2024-09" db="EMBL/GenBank/DDBJ databases">
        <title>Laminarin stimulates single cell rates of sulfate reduction while oxygen inhibits transcriptomic activity in coastal marine sediment.</title>
        <authorList>
            <person name="Lindsay M."/>
            <person name="Orcutt B."/>
            <person name="Emerson D."/>
            <person name="Stepanauskas R."/>
            <person name="D'Angelo T."/>
        </authorList>
    </citation>
    <scope>NUCLEOTIDE SEQUENCE [LARGE SCALE GENOMIC DNA]</scope>
    <source>
        <strain evidence="4">SAG AM-311-K15</strain>
    </source>
</reference>
<dbReference type="PROSITE" id="PS50005">
    <property type="entry name" value="TPR"/>
    <property type="match status" value="2"/>
</dbReference>
<dbReference type="InterPro" id="IPR025497">
    <property type="entry name" value="PatA-like_N"/>
</dbReference>
<dbReference type="SMART" id="SM00271">
    <property type="entry name" value="DnaJ"/>
    <property type="match status" value="1"/>
</dbReference>
<feature type="region of interest" description="Disordered" evidence="2">
    <location>
        <begin position="446"/>
        <end position="479"/>
    </location>
</feature>
<dbReference type="Gene3D" id="1.10.287.110">
    <property type="entry name" value="DnaJ domain"/>
    <property type="match status" value="1"/>
</dbReference>
<dbReference type="PANTHER" id="PTHR36304:SF4">
    <property type="entry name" value="DUF4388 DOMAIN-CONTAINING PROTEIN"/>
    <property type="match status" value="1"/>
</dbReference>
<dbReference type="EMBL" id="JBHPBY010000078">
    <property type="protein sequence ID" value="MFC1850129.1"/>
    <property type="molecule type" value="Genomic_DNA"/>
</dbReference>
<sequence>MGMNVLFQDIVYLAFKWEEGDYYFIRHREPQSGFWQLLQSTANLIMGGIRRITKLQRMKGRLPKDAEILQLSQDPLARFQNVSLKSEEKEILHLIDGRKTFGVILNIASLVTDKARFILYGLLESGLIEIRKTMAEVQDDLSDEELVLEEEIDGADTAPKISIQDMGGNLLIEPVPAILFTCFRSALTGEVIFDSEDIIKNVHFIDGQIVYARSNLEGERLGDILFQLERIDEKNFNKALRIQEKHKNKRIGTILLDQGFLTEDQLRLAIQLQIKKIVVDIFNWPKGSYILKEKKIRDESEVTVSVSTPNIIMEGIRNIQDDQLLRRFLPRDDLPLKKVSDFELLTKHFDFTEGERQVTRMIDGKKTLKDLIAIFKIGRLNVFGFFFGLYVMKLMEIVHEPVKKPAAVYEGETADLRTDSATVTVKSEPEPQRDSDEFDFELDFGTEEPEQPVRKPVSQPVSPFDEVPQTAPVETPPDTTELEKQLDERESAQAMFDEYYNIVQTGDFYRILAVDQNASVPEIKMSYRKLAKKFHPDTIYVTGITSTHDVLNEIFLKINEAYQTLNNPSSREEYNRTASFRKPGETDEDLELRADMAFQEGLKQMRYDKFLEAADHFREAIRLFPKKSIYHTRLVETYLNAQVPARRIIRTALEAVRLEPGLADAHLVLGRVYLELQDFKRASEEIEKALELDPVNTKAQKWKQKIEERSG</sequence>
<name>A0ABV6YVA0_UNCC1</name>
<organism evidence="4 5">
    <name type="scientific">candidate division CSSED10-310 bacterium</name>
    <dbReference type="NCBI Taxonomy" id="2855610"/>
    <lineage>
        <taxon>Bacteria</taxon>
        <taxon>Bacteria division CSSED10-310</taxon>
    </lineage>
</organism>
<dbReference type="InterPro" id="IPR001623">
    <property type="entry name" value="DnaJ_domain"/>
</dbReference>
<dbReference type="SMART" id="SM00028">
    <property type="entry name" value="TPR"/>
    <property type="match status" value="2"/>
</dbReference>
<dbReference type="Pfam" id="PF00226">
    <property type="entry name" value="DnaJ"/>
    <property type="match status" value="1"/>
</dbReference>
<evidence type="ECO:0000256" key="1">
    <source>
        <dbReference type="PROSITE-ProRule" id="PRU00339"/>
    </source>
</evidence>
<dbReference type="PANTHER" id="PTHR36304">
    <property type="entry name" value="DOMAIN GTPASE-ACTIVATING PROTEIN, PUTATIVE-RELATED-RELATED"/>
    <property type="match status" value="1"/>
</dbReference>
<dbReference type="InterPro" id="IPR019734">
    <property type="entry name" value="TPR_rpt"/>
</dbReference>
<evidence type="ECO:0000259" key="3">
    <source>
        <dbReference type="PROSITE" id="PS50076"/>
    </source>
</evidence>
<evidence type="ECO:0000313" key="5">
    <source>
        <dbReference type="Proteomes" id="UP001594351"/>
    </source>
</evidence>
<dbReference type="Pfam" id="PF13181">
    <property type="entry name" value="TPR_8"/>
    <property type="match status" value="1"/>
</dbReference>
<keyword evidence="5" id="KW-1185">Reference proteome</keyword>
<proteinExistence type="predicted"/>
<dbReference type="CDD" id="cd06257">
    <property type="entry name" value="DnaJ"/>
    <property type="match status" value="1"/>
</dbReference>
<dbReference type="Pfam" id="PF14332">
    <property type="entry name" value="DUF4388"/>
    <property type="match status" value="1"/>
</dbReference>
<dbReference type="SUPFAM" id="SSF48452">
    <property type="entry name" value="TPR-like"/>
    <property type="match status" value="1"/>
</dbReference>
<dbReference type="PROSITE" id="PS50293">
    <property type="entry name" value="TPR_REGION"/>
    <property type="match status" value="1"/>
</dbReference>
<protein>
    <submittedName>
        <fullName evidence="4">DUF4388 domain-containing protein</fullName>
    </submittedName>
</protein>
<dbReference type="SUPFAM" id="SSF160246">
    <property type="entry name" value="EspE N-terminal domain-like"/>
    <property type="match status" value="1"/>
</dbReference>
<feature type="repeat" description="TPR" evidence="1">
    <location>
        <begin position="594"/>
        <end position="627"/>
    </location>
</feature>